<feature type="transmembrane region" description="Helical" evidence="5">
    <location>
        <begin position="141"/>
        <end position="159"/>
    </location>
</feature>
<dbReference type="GO" id="GO:0008234">
    <property type="term" value="F:cysteine-type peptidase activity"/>
    <property type="evidence" value="ECO:0007669"/>
    <property type="project" value="UniProtKB-KW"/>
</dbReference>
<dbReference type="InterPro" id="IPR016125">
    <property type="entry name" value="Peptidase_C15-like"/>
</dbReference>
<dbReference type="InterPro" id="IPR036440">
    <property type="entry name" value="Peptidase_C15-like_sf"/>
</dbReference>
<keyword evidence="3" id="KW-0378">Hydrolase</keyword>
<evidence type="ECO:0000256" key="3">
    <source>
        <dbReference type="ARBA" id="ARBA00022801"/>
    </source>
</evidence>
<organism evidence="6 7">
    <name type="scientific">Aphis gossypii</name>
    <name type="common">Cotton aphid</name>
    <dbReference type="NCBI Taxonomy" id="80765"/>
    <lineage>
        <taxon>Eukaryota</taxon>
        <taxon>Metazoa</taxon>
        <taxon>Ecdysozoa</taxon>
        <taxon>Arthropoda</taxon>
        <taxon>Hexapoda</taxon>
        <taxon>Insecta</taxon>
        <taxon>Pterygota</taxon>
        <taxon>Neoptera</taxon>
        <taxon>Paraneoptera</taxon>
        <taxon>Hemiptera</taxon>
        <taxon>Sternorrhyncha</taxon>
        <taxon>Aphidomorpha</taxon>
        <taxon>Aphidoidea</taxon>
        <taxon>Aphididae</taxon>
        <taxon>Aphidini</taxon>
        <taxon>Aphis</taxon>
        <taxon>Aphis</taxon>
    </lineage>
</organism>
<dbReference type="AlphaFoldDB" id="A0A9P0JK17"/>
<dbReference type="PANTHER" id="PTHR23402:SF1">
    <property type="entry name" value="PYROGLUTAMYL-PEPTIDASE I"/>
    <property type="match status" value="1"/>
</dbReference>
<evidence type="ECO:0000256" key="4">
    <source>
        <dbReference type="ARBA" id="ARBA00022807"/>
    </source>
</evidence>
<accession>A0A9P0JK17</accession>
<dbReference type="SUPFAM" id="SSF53182">
    <property type="entry name" value="Pyrrolidone carboxyl peptidase (pyroglutamate aminopeptidase)"/>
    <property type="match status" value="2"/>
</dbReference>
<evidence type="ECO:0000256" key="5">
    <source>
        <dbReference type="SAM" id="Phobius"/>
    </source>
</evidence>
<evidence type="ECO:0000313" key="7">
    <source>
        <dbReference type="Proteomes" id="UP001154329"/>
    </source>
</evidence>
<evidence type="ECO:0000256" key="2">
    <source>
        <dbReference type="ARBA" id="ARBA00022670"/>
    </source>
</evidence>
<name>A0A9P0JK17_APHGO</name>
<keyword evidence="5" id="KW-0812">Transmembrane</keyword>
<dbReference type="EMBL" id="OU899037">
    <property type="protein sequence ID" value="CAH1737675.1"/>
    <property type="molecule type" value="Genomic_DNA"/>
</dbReference>
<keyword evidence="5" id="KW-0472">Membrane</keyword>
<reference evidence="6" key="2">
    <citation type="submission" date="2022-10" db="EMBL/GenBank/DDBJ databases">
        <authorList>
            <consortium name="ENA_rothamsted_submissions"/>
            <consortium name="culmorum"/>
            <person name="King R."/>
        </authorList>
    </citation>
    <scope>NUCLEOTIDE SEQUENCE</scope>
</reference>
<dbReference type="Pfam" id="PF01470">
    <property type="entry name" value="Peptidase_C15"/>
    <property type="match status" value="1"/>
</dbReference>
<keyword evidence="7" id="KW-1185">Reference proteome</keyword>
<evidence type="ECO:0000256" key="1">
    <source>
        <dbReference type="ARBA" id="ARBA00006641"/>
    </source>
</evidence>
<comment type="similarity">
    <text evidence="1">Belongs to the peptidase C15 family.</text>
</comment>
<sequence length="209" mass="23751">MTPRTVVVTGFGIFRNYKVNASWEVAQVLPETGIADELNINLVTINIPVSYKDVDQIVPALWDQHKPSLMVHLGVSHLVKTLTVELIANGHGYCGMDIYGNCPDDKCLVNNVIETGLKMECTDELDICTSRDAGRYLWTKSINSFSIFAFILFVLYRYLCEYIYFKSLCINKNQTIFIHVPQLDQDNTAHKLAEKLKCVIKKLLEQVTE</sequence>
<dbReference type="GO" id="GO:0006508">
    <property type="term" value="P:proteolysis"/>
    <property type="evidence" value="ECO:0007669"/>
    <property type="project" value="UniProtKB-KW"/>
</dbReference>
<keyword evidence="2" id="KW-0645">Protease</keyword>
<dbReference type="Proteomes" id="UP001154329">
    <property type="component" value="Chromosome 4"/>
</dbReference>
<gene>
    <name evidence="6" type="ORF">APHIGO_LOCUS11161</name>
</gene>
<proteinExistence type="inferred from homology"/>
<dbReference type="PANTHER" id="PTHR23402">
    <property type="entry name" value="PROTEASE FAMILY C15 PYROGLUTAMYL-PEPTIDASE I-RELATED"/>
    <property type="match status" value="1"/>
</dbReference>
<evidence type="ECO:0000313" key="6">
    <source>
        <dbReference type="EMBL" id="CAH1737675.1"/>
    </source>
</evidence>
<evidence type="ECO:0008006" key="8">
    <source>
        <dbReference type="Google" id="ProtNLM"/>
    </source>
</evidence>
<keyword evidence="4" id="KW-0788">Thiol protease</keyword>
<reference evidence="6" key="1">
    <citation type="submission" date="2022-02" db="EMBL/GenBank/DDBJ databases">
        <authorList>
            <person name="King R."/>
        </authorList>
    </citation>
    <scope>NUCLEOTIDE SEQUENCE</scope>
</reference>
<dbReference type="Gene3D" id="3.40.630.20">
    <property type="entry name" value="Peptidase C15, pyroglutamyl peptidase I-like"/>
    <property type="match status" value="2"/>
</dbReference>
<keyword evidence="5" id="KW-1133">Transmembrane helix</keyword>
<protein>
    <recommendedName>
        <fullName evidence="8">Pyroglutamyl-peptidase I</fullName>
    </recommendedName>
</protein>